<dbReference type="Proteomes" id="UP000017820">
    <property type="component" value="Unassembled WGS sequence"/>
</dbReference>
<gene>
    <name evidence="1" type="ORF">PL2TA16_02431</name>
</gene>
<dbReference type="GeneID" id="29920042"/>
<dbReference type="AlphaFoldDB" id="V4H9M1"/>
<evidence type="ECO:0000313" key="2">
    <source>
        <dbReference type="Proteomes" id="UP000017820"/>
    </source>
</evidence>
<dbReference type="PATRIC" id="fig|1353533.3.peg.1476"/>
<comment type="caution">
    <text evidence="1">The sequence shown here is derived from an EMBL/GenBank/DDBJ whole genome shotgun (WGS) entry which is preliminary data.</text>
</comment>
<reference evidence="1 2" key="1">
    <citation type="submission" date="2013-07" db="EMBL/GenBank/DDBJ databases">
        <title>Draft genome sequence of Pseudoalteromonas luteoviolacea 2ta16.</title>
        <authorList>
            <person name="Allen E.E."/>
            <person name="Azam F."/>
            <person name="Podell S."/>
        </authorList>
    </citation>
    <scope>NUCLEOTIDE SEQUENCE [LARGE SCALE GENOMIC DNA]</scope>
    <source>
        <strain evidence="1 2">2ta16</strain>
    </source>
</reference>
<dbReference type="EMBL" id="AUSV01000021">
    <property type="protein sequence ID" value="ESP94181.1"/>
    <property type="molecule type" value="Genomic_DNA"/>
</dbReference>
<name>V4H9M1_PSEL2</name>
<sequence>MKKSLLALVTGTAIASGGYFIAQQGANNNNLAHLDKVPADTLFLWSQLKSFPYLQYLDVLPDTLKNVDDINNFVAVMQGQEIDSNTQFLLNILDKYAESLKSSKQFTSTWGVNSDFQALAYSIGLLPVFRAELGDPQVFKNTVINAAKEANIQYEDANIGGIPVTKFPIEQGGQKIVDLLVAIDGKWVTVTFDTPINDQNDLQIALGLKAPAKPLSSTDKVQRYTQEHQLDGHAFAYLDTRLLADMLTAKDPQSKSTQMLDKILALTDSENALDSVRNPSCQQDFSDIANKWPAIITGTQEYEFSSSHADIKVSSVIASTDTKVLNALKNIRGFLPQHTQSDSDAMLALGIGVNASQLSPSVNTLWAAFASAQFNCEPLAQLQTQSKDANPAPLAMATSMLGTLKGVSLTVFDANIADLVRVDNTDLSAVDMLLTVSADDMLALFNMAKSFAPDLSGLTLPADGSAIEINQYLPPDYQSTAPLFLALKGQHLTLYIGKTAQQTAEALSTQTVTANGLMNFAVNTDKVMPMLLKAAELSGEPITDDMAELLSESGKLHFSFDTTDKGIVTDITIKVENQ</sequence>
<evidence type="ECO:0008006" key="3">
    <source>
        <dbReference type="Google" id="ProtNLM"/>
    </source>
</evidence>
<proteinExistence type="predicted"/>
<organism evidence="1 2">
    <name type="scientific">Pseudoalteromonas luteoviolacea (strain 2ta16)</name>
    <dbReference type="NCBI Taxonomy" id="1353533"/>
    <lineage>
        <taxon>Bacteria</taxon>
        <taxon>Pseudomonadati</taxon>
        <taxon>Pseudomonadota</taxon>
        <taxon>Gammaproteobacteria</taxon>
        <taxon>Alteromonadales</taxon>
        <taxon>Pseudoalteromonadaceae</taxon>
        <taxon>Pseudoalteromonas</taxon>
    </lineage>
</organism>
<dbReference type="RefSeq" id="WP_023398419.1">
    <property type="nucleotide sequence ID" value="NZ_AUSV01000021.1"/>
</dbReference>
<protein>
    <recommendedName>
        <fullName evidence="3">DUF3352 domain-containing protein</fullName>
    </recommendedName>
</protein>
<evidence type="ECO:0000313" key="1">
    <source>
        <dbReference type="EMBL" id="ESP94181.1"/>
    </source>
</evidence>
<accession>V4H9M1</accession>